<keyword evidence="2" id="KW-0723">Serine/threonine-protein kinase</keyword>
<evidence type="ECO:0000256" key="17">
    <source>
        <dbReference type="SAM" id="Phobius"/>
    </source>
</evidence>
<dbReference type="InterPro" id="IPR011009">
    <property type="entry name" value="Kinase-like_dom_sf"/>
</dbReference>
<dbReference type="PROSITE" id="PS01187">
    <property type="entry name" value="EGF_CA"/>
    <property type="match status" value="1"/>
</dbReference>
<dbReference type="Pfam" id="PF07714">
    <property type="entry name" value="PK_Tyr_Ser-Thr"/>
    <property type="match status" value="1"/>
</dbReference>
<dbReference type="Pfam" id="PF13947">
    <property type="entry name" value="GUB_WAK_bind"/>
    <property type="match status" value="1"/>
</dbReference>
<evidence type="ECO:0000256" key="6">
    <source>
        <dbReference type="ARBA" id="ARBA00022729"/>
    </source>
</evidence>
<dbReference type="Proteomes" id="UP001497457">
    <property type="component" value="Chromosome 28b"/>
</dbReference>
<keyword evidence="8 16" id="KW-0547">Nucleotide-binding</keyword>
<dbReference type="InterPro" id="IPR009030">
    <property type="entry name" value="Growth_fac_rcpt_cys_sf"/>
</dbReference>
<evidence type="ECO:0000256" key="14">
    <source>
        <dbReference type="ARBA" id="ARBA00023180"/>
    </source>
</evidence>
<dbReference type="Gene3D" id="3.30.200.20">
    <property type="entry name" value="Phosphorylase Kinase, domain 1"/>
    <property type="match status" value="1"/>
</dbReference>
<dbReference type="InterPro" id="IPR018097">
    <property type="entry name" value="EGF_Ca-bd_CS"/>
</dbReference>
<dbReference type="SMART" id="SM00181">
    <property type="entry name" value="EGF"/>
    <property type="match status" value="3"/>
</dbReference>
<dbReference type="FunFam" id="3.30.200.20:FF:000043">
    <property type="entry name" value="Wall-associated receptor kinase 2"/>
    <property type="match status" value="1"/>
</dbReference>
<keyword evidence="21" id="KW-1185">Reference proteome</keyword>
<evidence type="ECO:0000256" key="12">
    <source>
        <dbReference type="ARBA" id="ARBA00023136"/>
    </source>
</evidence>
<keyword evidence="12 17" id="KW-0472">Membrane</keyword>
<dbReference type="PANTHER" id="PTHR27005:SF431">
    <property type="entry name" value="PROTEIN KINASE DOMAIN-CONTAINING PROTEIN"/>
    <property type="match status" value="1"/>
</dbReference>
<dbReference type="PROSITE" id="PS00107">
    <property type="entry name" value="PROTEIN_KINASE_ATP"/>
    <property type="match status" value="1"/>
</dbReference>
<dbReference type="InterPro" id="IPR025287">
    <property type="entry name" value="WAK_GUB"/>
</dbReference>
<evidence type="ECO:0000256" key="10">
    <source>
        <dbReference type="ARBA" id="ARBA00022840"/>
    </source>
</evidence>
<evidence type="ECO:0000256" key="8">
    <source>
        <dbReference type="ARBA" id="ARBA00022741"/>
    </source>
</evidence>
<dbReference type="EMBL" id="OZ075138">
    <property type="protein sequence ID" value="CAL5013329.1"/>
    <property type="molecule type" value="Genomic_DNA"/>
</dbReference>
<dbReference type="SUPFAM" id="SSF57184">
    <property type="entry name" value="Growth factor receptor domain"/>
    <property type="match status" value="1"/>
</dbReference>
<keyword evidence="5 17" id="KW-0812">Transmembrane</keyword>
<dbReference type="SMART" id="SM00179">
    <property type="entry name" value="EGF_CA"/>
    <property type="match status" value="2"/>
</dbReference>
<dbReference type="PROSITE" id="PS50026">
    <property type="entry name" value="EGF_3"/>
    <property type="match status" value="1"/>
</dbReference>
<evidence type="ECO:0000256" key="9">
    <source>
        <dbReference type="ARBA" id="ARBA00022777"/>
    </source>
</evidence>
<dbReference type="PANTHER" id="PTHR27005">
    <property type="entry name" value="WALL-ASSOCIATED RECEPTOR KINASE-LIKE 21"/>
    <property type="match status" value="1"/>
</dbReference>
<dbReference type="Gene3D" id="1.10.510.10">
    <property type="entry name" value="Transferase(Phosphotransferase) domain 1"/>
    <property type="match status" value="1"/>
</dbReference>
<dbReference type="Pfam" id="PF07645">
    <property type="entry name" value="EGF_CA"/>
    <property type="match status" value="2"/>
</dbReference>
<evidence type="ECO:0000256" key="13">
    <source>
        <dbReference type="ARBA" id="ARBA00023157"/>
    </source>
</evidence>
<accession>A0ABC9C2B9</accession>
<dbReference type="AlphaFoldDB" id="A0ABC9C2B9"/>
<dbReference type="InterPro" id="IPR008271">
    <property type="entry name" value="Ser/Thr_kinase_AS"/>
</dbReference>
<evidence type="ECO:0008006" key="22">
    <source>
        <dbReference type="Google" id="ProtNLM"/>
    </source>
</evidence>
<keyword evidence="11 17" id="KW-1133">Transmembrane helix</keyword>
<keyword evidence="13" id="KW-1015">Disulfide bond</keyword>
<keyword evidence="6" id="KW-0732">Signal</keyword>
<dbReference type="InterPro" id="IPR049883">
    <property type="entry name" value="NOTCH1_EGF-like"/>
</dbReference>
<proteinExistence type="predicted"/>
<keyword evidence="10 16" id="KW-0067">ATP-binding</keyword>
<evidence type="ECO:0000256" key="7">
    <source>
        <dbReference type="ARBA" id="ARBA00022737"/>
    </source>
</evidence>
<dbReference type="SUPFAM" id="SSF56112">
    <property type="entry name" value="Protein kinase-like (PK-like)"/>
    <property type="match status" value="1"/>
</dbReference>
<keyword evidence="3 15" id="KW-0245">EGF-like domain</keyword>
<feature type="domain" description="EGF-like" evidence="19">
    <location>
        <begin position="434"/>
        <end position="471"/>
    </location>
</feature>
<dbReference type="GO" id="GO:0005524">
    <property type="term" value="F:ATP binding"/>
    <property type="evidence" value="ECO:0007669"/>
    <property type="project" value="UniProtKB-UniRule"/>
</dbReference>
<dbReference type="GO" id="GO:0016020">
    <property type="term" value="C:membrane"/>
    <property type="evidence" value="ECO:0007669"/>
    <property type="project" value="UniProtKB-SubCell"/>
</dbReference>
<dbReference type="Gene3D" id="2.10.25.10">
    <property type="entry name" value="Laminin"/>
    <property type="match status" value="2"/>
</dbReference>
<dbReference type="InterPro" id="IPR017441">
    <property type="entry name" value="Protein_kinase_ATP_BS"/>
</dbReference>
<evidence type="ECO:0000259" key="18">
    <source>
        <dbReference type="PROSITE" id="PS50011"/>
    </source>
</evidence>
<dbReference type="InterPro" id="IPR045274">
    <property type="entry name" value="WAK-like"/>
</dbReference>
<dbReference type="PROSITE" id="PS00108">
    <property type="entry name" value="PROTEIN_KINASE_ST"/>
    <property type="match status" value="1"/>
</dbReference>
<evidence type="ECO:0000256" key="3">
    <source>
        <dbReference type="ARBA" id="ARBA00022536"/>
    </source>
</evidence>
<comment type="caution">
    <text evidence="15">Lacks conserved residue(s) required for the propagation of feature annotation.</text>
</comment>
<dbReference type="PROSITE" id="PS50011">
    <property type="entry name" value="PROTEIN_KINASE_DOM"/>
    <property type="match status" value="1"/>
</dbReference>
<keyword evidence="7" id="KW-0677">Repeat</keyword>
<evidence type="ECO:0000259" key="19">
    <source>
        <dbReference type="PROSITE" id="PS50026"/>
    </source>
</evidence>
<evidence type="ECO:0000256" key="11">
    <source>
        <dbReference type="ARBA" id="ARBA00022989"/>
    </source>
</evidence>
<evidence type="ECO:0000256" key="15">
    <source>
        <dbReference type="PROSITE-ProRule" id="PRU00076"/>
    </source>
</evidence>
<evidence type="ECO:0000313" key="20">
    <source>
        <dbReference type="EMBL" id="CAL5013329.1"/>
    </source>
</evidence>
<dbReference type="GO" id="GO:0004674">
    <property type="term" value="F:protein serine/threonine kinase activity"/>
    <property type="evidence" value="ECO:0007669"/>
    <property type="project" value="UniProtKB-KW"/>
</dbReference>
<evidence type="ECO:0000256" key="5">
    <source>
        <dbReference type="ARBA" id="ARBA00022692"/>
    </source>
</evidence>
<reference evidence="20" key="1">
    <citation type="submission" date="2024-10" db="EMBL/GenBank/DDBJ databases">
        <authorList>
            <person name="Ryan C."/>
        </authorList>
    </citation>
    <scope>NUCLEOTIDE SEQUENCE [LARGE SCALE GENOMIC DNA]</scope>
</reference>
<gene>
    <name evidence="20" type="ORF">URODEC1_LOCUS71346</name>
</gene>
<evidence type="ECO:0000256" key="1">
    <source>
        <dbReference type="ARBA" id="ARBA00004479"/>
    </source>
</evidence>
<feature type="binding site" evidence="16">
    <location>
        <position position="588"/>
    </location>
    <ligand>
        <name>ATP</name>
        <dbReference type="ChEBI" id="CHEBI:30616"/>
    </ligand>
</feature>
<dbReference type="InterPro" id="IPR001881">
    <property type="entry name" value="EGF-like_Ca-bd_dom"/>
</dbReference>
<dbReference type="FunFam" id="2.10.25.10:FF:000355">
    <property type="entry name" value="Wall-associated receptor kinase 3"/>
    <property type="match status" value="2"/>
</dbReference>
<comment type="subcellular location">
    <subcellularLocation>
        <location evidence="1">Membrane</location>
        <topology evidence="1">Single-pass type I membrane protein</topology>
    </subcellularLocation>
</comment>
<evidence type="ECO:0000256" key="2">
    <source>
        <dbReference type="ARBA" id="ARBA00022527"/>
    </source>
</evidence>
<dbReference type="SMART" id="SM00220">
    <property type="entry name" value="S_TKc"/>
    <property type="match status" value="1"/>
</dbReference>
<name>A0ABC9C2B9_9POAL</name>
<dbReference type="InterPro" id="IPR000719">
    <property type="entry name" value="Prot_kinase_dom"/>
</dbReference>
<dbReference type="CDD" id="cd00054">
    <property type="entry name" value="EGF_CA"/>
    <property type="match status" value="2"/>
</dbReference>
<dbReference type="InterPro" id="IPR000742">
    <property type="entry name" value="EGF"/>
</dbReference>
<keyword evidence="4" id="KW-0808">Transferase</keyword>
<evidence type="ECO:0000256" key="16">
    <source>
        <dbReference type="PROSITE-ProRule" id="PRU10141"/>
    </source>
</evidence>
<dbReference type="InterPro" id="IPR001245">
    <property type="entry name" value="Ser-Thr/Tyr_kinase_cat_dom"/>
</dbReference>
<dbReference type="InterPro" id="IPR000152">
    <property type="entry name" value="EGF-type_Asp/Asn_hydroxyl_site"/>
</dbReference>
<feature type="transmembrane region" description="Helical" evidence="17">
    <location>
        <begin position="482"/>
        <end position="502"/>
    </location>
</feature>
<evidence type="ECO:0000256" key="4">
    <source>
        <dbReference type="ARBA" id="ARBA00022679"/>
    </source>
</evidence>
<evidence type="ECO:0000313" key="21">
    <source>
        <dbReference type="Proteomes" id="UP001497457"/>
    </source>
</evidence>
<protein>
    <recommendedName>
        <fullName evidence="22">Protein kinase domain-containing protein</fullName>
    </recommendedName>
</protein>
<keyword evidence="9" id="KW-0418">Kinase</keyword>
<dbReference type="FunFam" id="1.10.510.10:FF:000084">
    <property type="entry name" value="Wall-associated receptor kinase 2"/>
    <property type="match status" value="1"/>
</dbReference>
<feature type="domain" description="Protein kinase" evidence="18">
    <location>
        <begin position="560"/>
        <end position="832"/>
    </location>
</feature>
<sequence>MKYLSATRIQHKIKSPRVSSLSIQKFVRAPADHFQRKEKSPPRIRDVGEELNQRKRTLYCDKSIGHKKCAKAPKVFLVTSVSLHTATLMEKIGSSVGVVAFAAAIATTMLLPPTIAAAATTGPPSSCTRSCGNISIPYPFGVEPGCYHATGGFNLTCRYGAGGQGSPELFLGDGTVQVLEISVQHNTVRINSTGMVLPYNDAGRTTNGTWGSGLPRSGPFFLSEKINRLLVLGCNTQVTILGEDENNLVSSCTAFCPFSGFSTGHPIVNVEDGNCTSGINCCQASIILSYSFYNIEINRLQGGLPFTQSIYIVDHSFSYTPDMVVGPGHSPKALPATLDWIIANNSICPTNTSAPECLSNHSSCQASHSGYGCKCSDGYQGNPYVPDGCQDIDECKSPDIYVCYGDCKNTPGSFMCQCPTGYMGNASVLNGCRDIDECENPEAHSCYGVCQNIPGSFRCLCHDGTYGDPFTKGGCITIKKSYIGLSVGLGVGGGTGLLLLALGGPFMMRKIKLQKVTKMRHKIFKENHGLLLQQLISRNTDIGHRMIIPLRDLEKATDNFDRARIVGGGGHGVVFKGILDLQVVAIKKSKIVVQREINEFINEVAVLSQVNHRNVVKLLGCCLKTEVPLLVYEFISNGTLYNHLHVEGPVSLSWDDRMRIAMEVAKALSYLHSSTAMPIFHRDVKSSNILLNDALTAKVSDFGASRYIPIDQTGVVTAVQGTFGYLDPMYYYIGRLTDKSDVFSFGVVLVELLTRKKPNAYQSFDGGSLVSHFVSLLAEGKLVDMVDPQVLEEEEDKEVQEVATLAAMCTKLKGEERPTMREVEMALENLLVKKKQVACITTSRRNDEDGTMAYYMSTERAYNETSRQYTMEEEILLSASFPR</sequence>
<dbReference type="PROSITE" id="PS00010">
    <property type="entry name" value="ASX_HYDROXYL"/>
    <property type="match status" value="2"/>
</dbReference>
<organism evidence="20 21">
    <name type="scientific">Urochloa decumbens</name>
    <dbReference type="NCBI Taxonomy" id="240449"/>
    <lineage>
        <taxon>Eukaryota</taxon>
        <taxon>Viridiplantae</taxon>
        <taxon>Streptophyta</taxon>
        <taxon>Embryophyta</taxon>
        <taxon>Tracheophyta</taxon>
        <taxon>Spermatophyta</taxon>
        <taxon>Magnoliopsida</taxon>
        <taxon>Liliopsida</taxon>
        <taxon>Poales</taxon>
        <taxon>Poaceae</taxon>
        <taxon>PACMAD clade</taxon>
        <taxon>Panicoideae</taxon>
        <taxon>Panicodae</taxon>
        <taxon>Paniceae</taxon>
        <taxon>Melinidinae</taxon>
        <taxon>Urochloa</taxon>
    </lineage>
</organism>
<keyword evidence="14" id="KW-0325">Glycoprotein</keyword>